<protein>
    <submittedName>
        <fullName evidence="2">DUF3147 family protein</fullName>
    </submittedName>
</protein>
<keyword evidence="3" id="KW-1185">Reference proteome</keyword>
<dbReference type="EMBL" id="VJWX01000057">
    <property type="protein sequence ID" value="TVT56104.1"/>
    <property type="molecule type" value="Genomic_DNA"/>
</dbReference>
<dbReference type="Pfam" id="PF11345">
    <property type="entry name" value="DUF3147"/>
    <property type="match status" value="1"/>
</dbReference>
<accession>A0A558D508</accession>
<keyword evidence="1" id="KW-1133">Transmembrane helix</keyword>
<feature type="transmembrane region" description="Helical" evidence="1">
    <location>
        <begin position="80"/>
        <end position="101"/>
    </location>
</feature>
<evidence type="ECO:0000313" key="2">
    <source>
        <dbReference type="EMBL" id="TVT56104.1"/>
    </source>
</evidence>
<dbReference type="InterPro" id="IPR021493">
    <property type="entry name" value="DUF3147"/>
</dbReference>
<gene>
    <name evidence="2" type="ORF">FNH05_08895</name>
</gene>
<keyword evidence="1" id="KW-0472">Membrane</keyword>
<feature type="transmembrane region" description="Helical" evidence="1">
    <location>
        <begin position="24"/>
        <end position="45"/>
    </location>
</feature>
<dbReference type="AlphaFoldDB" id="A0A558D508"/>
<comment type="caution">
    <text evidence="2">The sequence shown here is derived from an EMBL/GenBank/DDBJ whole genome shotgun (WGS) entry which is preliminary data.</text>
</comment>
<sequence>MTAHPADRVRFRPAALKDSRPRDWITRFGFGAGVSVVAGVVSVLAGPRVGGAFLAFPAILLASLTLVAKEEGVRQARNEARGATFGTLGLLAFALVTALTVGRLPLWLVFVAAVSGWALVALGAYLIARFAGAGGDEPPAG</sequence>
<proteinExistence type="predicted"/>
<organism evidence="2 3">
    <name type="scientific">Amycolatopsis rhizosphaerae</name>
    <dbReference type="NCBI Taxonomy" id="2053003"/>
    <lineage>
        <taxon>Bacteria</taxon>
        <taxon>Bacillati</taxon>
        <taxon>Actinomycetota</taxon>
        <taxon>Actinomycetes</taxon>
        <taxon>Pseudonocardiales</taxon>
        <taxon>Pseudonocardiaceae</taxon>
        <taxon>Amycolatopsis</taxon>
    </lineage>
</organism>
<keyword evidence="1" id="KW-0812">Transmembrane</keyword>
<feature type="transmembrane region" description="Helical" evidence="1">
    <location>
        <begin position="51"/>
        <end position="68"/>
    </location>
</feature>
<reference evidence="2 3" key="2">
    <citation type="submission" date="2019-08" db="EMBL/GenBank/DDBJ databases">
        <title>Amycolatopsis acidicola sp. nov., isolated from peat swamp forest soil.</title>
        <authorList>
            <person name="Srisuk N."/>
        </authorList>
    </citation>
    <scope>NUCLEOTIDE SEQUENCE [LARGE SCALE GENOMIC DNA]</scope>
    <source>
        <strain evidence="2 3">TBRC 6029</strain>
    </source>
</reference>
<evidence type="ECO:0000313" key="3">
    <source>
        <dbReference type="Proteomes" id="UP000320011"/>
    </source>
</evidence>
<name>A0A558D508_9PSEU</name>
<dbReference type="Proteomes" id="UP000320011">
    <property type="component" value="Unassembled WGS sequence"/>
</dbReference>
<dbReference type="OrthoDB" id="4248858at2"/>
<feature type="transmembrane region" description="Helical" evidence="1">
    <location>
        <begin position="107"/>
        <end position="128"/>
    </location>
</feature>
<evidence type="ECO:0000256" key="1">
    <source>
        <dbReference type="SAM" id="Phobius"/>
    </source>
</evidence>
<reference evidence="2 3" key="1">
    <citation type="submission" date="2019-07" db="EMBL/GenBank/DDBJ databases">
        <authorList>
            <person name="Duangmal K."/>
            <person name="Teo W.F.A."/>
        </authorList>
    </citation>
    <scope>NUCLEOTIDE SEQUENCE [LARGE SCALE GENOMIC DNA]</scope>
    <source>
        <strain evidence="2 3">TBRC 6029</strain>
    </source>
</reference>